<evidence type="ECO:0000256" key="2">
    <source>
        <dbReference type="ARBA" id="ARBA00022692"/>
    </source>
</evidence>
<dbReference type="OrthoDB" id="2154985at2759"/>
<protein>
    <recommendedName>
        <fullName evidence="7">SUN domain-containing protein</fullName>
    </recommendedName>
</protein>
<dbReference type="InterPro" id="IPR012919">
    <property type="entry name" value="SUN_dom"/>
</dbReference>
<keyword evidence="5" id="KW-0472">Membrane</keyword>
<dbReference type="GO" id="GO:0060271">
    <property type="term" value="P:cilium assembly"/>
    <property type="evidence" value="ECO:0007669"/>
    <property type="project" value="TreeGrafter"/>
</dbReference>
<reference evidence="8" key="1">
    <citation type="submission" date="2021-01" db="UniProtKB">
        <authorList>
            <consortium name="EnsemblMetazoa"/>
        </authorList>
    </citation>
    <scope>IDENTIFICATION</scope>
</reference>
<dbReference type="GO" id="GO:0016020">
    <property type="term" value="C:membrane"/>
    <property type="evidence" value="ECO:0007669"/>
    <property type="project" value="UniProtKB-SubCell"/>
</dbReference>
<dbReference type="KEGG" id="nvi:100120754"/>
<keyword evidence="2" id="KW-0812">Transmembrane</keyword>
<keyword evidence="3" id="KW-1133">Transmembrane helix</keyword>
<evidence type="ECO:0000256" key="4">
    <source>
        <dbReference type="ARBA" id="ARBA00023054"/>
    </source>
</evidence>
<dbReference type="RefSeq" id="XP_031787727.1">
    <property type="nucleotide sequence ID" value="XM_031931867.2"/>
</dbReference>
<dbReference type="PANTHER" id="PTHR31859:SF1">
    <property type="entry name" value="TETRATRICOPEPTIDE REPEAT PROTEIN 39C"/>
    <property type="match status" value="1"/>
</dbReference>
<proteinExistence type="predicted"/>
<evidence type="ECO:0000313" key="8">
    <source>
        <dbReference type="EnsemblMetazoa" id="XP_031787727"/>
    </source>
</evidence>
<dbReference type="AlphaFoldDB" id="A0A7M7TAT8"/>
<feature type="domain" description="SUN" evidence="7">
    <location>
        <begin position="792"/>
        <end position="953"/>
    </location>
</feature>
<comment type="subcellular location">
    <subcellularLocation>
        <location evidence="1">Membrane</location>
    </subcellularLocation>
</comment>
<accession>A0A7M7TAT8</accession>
<feature type="region of interest" description="Disordered" evidence="6">
    <location>
        <begin position="186"/>
        <end position="206"/>
    </location>
</feature>
<name>A0A7M7TAT8_NASVI</name>
<evidence type="ECO:0000256" key="1">
    <source>
        <dbReference type="ARBA" id="ARBA00004370"/>
    </source>
</evidence>
<evidence type="ECO:0000256" key="5">
    <source>
        <dbReference type="ARBA" id="ARBA00023136"/>
    </source>
</evidence>
<dbReference type="GeneID" id="100120754"/>
<keyword evidence="9" id="KW-1185">Reference proteome</keyword>
<evidence type="ECO:0000256" key="6">
    <source>
        <dbReference type="SAM" id="MobiDB-lite"/>
    </source>
</evidence>
<evidence type="ECO:0000313" key="9">
    <source>
        <dbReference type="Proteomes" id="UP000002358"/>
    </source>
</evidence>
<dbReference type="PANTHER" id="PTHR31859">
    <property type="entry name" value="TETRATRICOPEPTIDE REPEAT PROTEIN 39 FAMILY MEMBER"/>
    <property type="match status" value="1"/>
</dbReference>
<dbReference type="InterPro" id="IPR019412">
    <property type="entry name" value="IML2/TPR_39"/>
</dbReference>
<keyword evidence="4" id="KW-0175">Coiled coil</keyword>
<organism evidence="8 9">
    <name type="scientific">Nasonia vitripennis</name>
    <name type="common">Parasitic wasp</name>
    <dbReference type="NCBI Taxonomy" id="7425"/>
    <lineage>
        <taxon>Eukaryota</taxon>
        <taxon>Metazoa</taxon>
        <taxon>Ecdysozoa</taxon>
        <taxon>Arthropoda</taxon>
        <taxon>Hexapoda</taxon>
        <taxon>Insecta</taxon>
        <taxon>Pterygota</taxon>
        <taxon>Neoptera</taxon>
        <taxon>Endopterygota</taxon>
        <taxon>Hymenoptera</taxon>
        <taxon>Apocrita</taxon>
        <taxon>Proctotrupomorpha</taxon>
        <taxon>Chalcidoidea</taxon>
        <taxon>Pteromalidae</taxon>
        <taxon>Pteromalinae</taxon>
        <taxon>Nasonia</taxon>
    </lineage>
</organism>
<dbReference type="PROSITE" id="PS51469">
    <property type="entry name" value="SUN"/>
    <property type="match status" value="1"/>
</dbReference>
<dbReference type="SMR" id="A0A7M7TAT8"/>
<dbReference type="Pfam" id="PF10300">
    <property type="entry name" value="Iml2-TPR_39"/>
    <property type="match status" value="1"/>
</dbReference>
<dbReference type="EnsemblMetazoa" id="XM_031931867">
    <property type="protein sequence ID" value="XP_031787727"/>
    <property type="gene ID" value="LOC100120754"/>
</dbReference>
<dbReference type="Gene3D" id="1.25.40.10">
    <property type="entry name" value="Tetratricopeptide repeat domain"/>
    <property type="match status" value="1"/>
</dbReference>
<dbReference type="Proteomes" id="UP000002358">
    <property type="component" value="Chromosome 5"/>
</dbReference>
<dbReference type="FunFam" id="2.60.120.260:FF:000009">
    <property type="entry name" value="SUN domain-containing protein 1 isoform X1"/>
    <property type="match status" value="1"/>
</dbReference>
<dbReference type="SUPFAM" id="SSF48452">
    <property type="entry name" value="TPR-like"/>
    <property type="match status" value="1"/>
</dbReference>
<dbReference type="Gene3D" id="2.60.120.260">
    <property type="entry name" value="Galactose-binding domain-like"/>
    <property type="match status" value="1"/>
</dbReference>
<evidence type="ECO:0000259" key="7">
    <source>
        <dbReference type="PROSITE" id="PS51469"/>
    </source>
</evidence>
<evidence type="ECO:0000256" key="3">
    <source>
        <dbReference type="ARBA" id="ARBA00022989"/>
    </source>
</evidence>
<sequence length="963" mass="106879">MASCSSSEPDWSTARKGISLLLNNKTEEAESLFTRHPRSFHVKAGRSFVLFMNALMTFEDDKLQQAVQLLRDVERESASDIGWLKSMRTRVFGADSSAADQQNDYVRKLERQVVLADSQVCAALLTLLQQELTGYVRGGWMLRKAWRVYQHTYEQILELYRRTFGHGPSGFHSICGSASAGAAREGSTAAWSPQPRSPASPSSPDWSIPSCSASAAASPSGLRSSLSMLFSLAGITSERQTAFVEPSEVSRLMSAVSFGYGIFQLCVSLLPPSLLKVIHLLGFEGDRKAGLAALMYSRLSEDMRAPLATLALLWYHTIVRPFFALDGSNVKAGVEAAKELIAECQPEFENSALFLFFTGRIERLQSNVNGALRAYEKAVEVSAQREVKLLCLHEVAWCHLIRLNYGGAHSSLSKLQEESRWSKSFYAYLAAVCSGAEGDLETLLPSCEKLGQLVAGTTRETQLGLFISRRAPKLVDRETGRARSASYYKLLVYELLYLWNALPSCSTESLRSILAECKASHSEEPMDGLSDLLEGAAYSQLGDREASTRCYRNCLKRRPASKDSLDQHVSAFALYELGRALCSGSSIEEGRCILQRAQSQYKEYDFESRLNVRIHAALKKVSLPGAKDRMNYESAYSFNVGNCPAQLKHCRKPAWYCKFIKPFFSFVVSVMLALSMSHLCEKYSSDNSFRTIKSDLSTLRSTVSLLSNEVRTLMETKDEFKSKLKEVVCVMPKLSDAIHHLRTEVSEGIDTHTQKLLDALSPDNVKKMVKKELEIYDADKTGRIDFALESAGGLILSTRDTETYPACGQTMKLFGLSVCHQDNSPRAVIQTGVLPGECWSFKGSEGAVVIQLVGHVLISGFSLEHISPKVSITGETSNAPRDFSVWGLKNADDTNGYLLGKYAYDNSGPSIQYYEVQNKPTKAFSIVELKIHSNNGNQICTCVYRIRVHGTLRSHELDYVNVR</sequence>
<dbReference type="InParanoid" id="A0A7M7TAT8"/>
<dbReference type="Pfam" id="PF07738">
    <property type="entry name" value="Sad1_UNC"/>
    <property type="match status" value="1"/>
</dbReference>
<dbReference type="InterPro" id="IPR011990">
    <property type="entry name" value="TPR-like_helical_dom_sf"/>
</dbReference>
<dbReference type="GO" id="GO:0005635">
    <property type="term" value="C:nuclear envelope"/>
    <property type="evidence" value="ECO:0007669"/>
    <property type="project" value="UniProtKB-ARBA"/>
</dbReference>